<protein>
    <submittedName>
        <fullName evidence="2">Uncharacterized protein</fullName>
    </submittedName>
</protein>
<name>V5DYF2_9GAMM</name>
<dbReference type="OrthoDB" id="5567058at2"/>
<dbReference type="eggNOG" id="ENOG5031MX1">
    <property type="taxonomic scope" value="Bacteria"/>
</dbReference>
<gene>
    <name evidence="2" type="ORF">MGMO_60c00150</name>
</gene>
<dbReference type="RefSeq" id="WP_023494612.1">
    <property type="nucleotide sequence ID" value="NZ_AYLO01000058.1"/>
</dbReference>
<keyword evidence="3" id="KW-1185">Reference proteome</keyword>
<evidence type="ECO:0000313" key="3">
    <source>
        <dbReference type="Proteomes" id="UP000017842"/>
    </source>
</evidence>
<comment type="caution">
    <text evidence="2">The sequence shown here is derived from an EMBL/GenBank/DDBJ whole genome shotgun (WGS) entry which is preliminary data.</text>
</comment>
<sequence>MSIYDRKIKFSDWLRKSLLFIRRDPWVWIGYSLLVAAILCVGRVSYALGIFSAVVCLFVGVGVAKYCDLKHAESGAVGLIWAIKKSLPLAIILGGMIMLCWFIFSALANILNGQVDMISYFFFDWQYTSANLRGRDSRELAIWLYGYANITLIFTLLMLATFASWYSYPLMLFKDYSWSQAKEAGRHECSTQKEAYYKTLLFLVFEAILCTEITPWLTPILYVLTSTFMFVTYKSFFEKA</sequence>
<feature type="transmembrane region" description="Helical" evidence="1">
    <location>
        <begin position="87"/>
        <end position="111"/>
    </location>
</feature>
<evidence type="ECO:0000256" key="1">
    <source>
        <dbReference type="SAM" id="Phobius"/>
    </source>
</evidence>
<accession>V5DYF2</accession>
<keyword evidence="1" id="KW-0812">Transmembrane</keyword>
<feature type="transmembrane region" description="Helical" evidence="1">
    <location>
        <begin position="25"/>
        <end position="44"/>
    </location>
</feature>
<organism evidence="2 3">
    <name type="scientific">Methyloglobulus morosus KoM1</name>
    <dbReference type="NCBI Taxonomy" id="1116472"/>
    <lineage>
        <taxon>Bacteria</taxon>
        <taxon>Pseudomonadati</taxon>
        <taxon>Pseudomonadota</taxon>
        <taxon>Gammaproteobacteria</taxon>
        <taxon>Methylococcales</taxon>
        <taxon>Methylococcaceae</taxon>
        <taxon>Methyloglobulus</taxon>
    </lineage>
</organism>
<dbReference type="Proteomes" id="UP000017842">
    <property type="component" value="Unassembled WGS sequence"/>
</dbReference>
<keyword evidence="1" id="KW-0472">Membrane</keyword>
<proteinExistence type="predicted"/>
<evidence type="ECO:0000313" key="2">
    <source>
        <dbReference type="EMBL" id="ESS72351.1"/>
    </source>
</evidence>
<feature type="transmembrane region" description="Helical" evidence="1">
    <location>
        <begin position="195"/>
        <end position="214"/>
    </location>
</feature>
<reference evidence="2 3" key="1">
    <citation type="journal article" date="2013" name="Genome Announc.">
        <title>Draft Genome Sequence of the Methanotrophic Gammaproteobacterium Methyloglobulus morosus DSM 22980 Strain KoM1.</title>
        <authorList>
            <person name="Poehlein A."/>
            <person name="Deutzmann J.S."/>
            <person name="Daniel R."/>
            <person name="Simeonova D.D."/>
        </authorList>
    </citation>
    <scope>NUCLEOTIDE SEQUENCE [LARGE SCALE GENOMIC DNA]</scope>
    <source>
        <strain evidence="2 3">KoM1</strain>
    </source>
</reference>
<dbReference type="EMBL" id="AYLO01000058">
    <property type="protein sequence ID" value="ESS72351.1"/>
    <property type="molecule type" value="Genomic_DNA"/>
</dbReference>
<keyword evidence="1" id="KW-1133">Transmembrane helix</keyword>
<dbReference type="AlphaFoldDB" id="V5DYF2"/>
<feature type="transmembrane region" description="Helical" evidence="1">
    <location>
        <begin position="142"/>
        <end position="166"/>
    </location>
</feature>
<dbReference type="STRING" id="1116472.MGMO_60c00150"/>